<dbReference type="GO" id="GO:0005524">
    <property type="term" value="F:ATP binding"/>
    <property type="evidence" value="ECO:0007669"/>
    <property type="project" value="InterPro"/>
</dbReference>
<evidence type="ECO:0000313" key="4">
    <source>
        <dbReference type="Proteomes" id="UP001195914"/>
    </source>
</evidence>
<reference evidence="3" key="1">
    <citation type="journal article" date="2014" name="Nucleic Acids Res.">
        <title>The evolutionary dynamics of variant antigen genes in Babesia reveal a history of genomic innovation underlying host-parasite interaction.</title>
        <authorList>
            <person name="Jackson A.P."/>
            <person name="Otto T.D."/>
            <person name="Darby A."/>
            <person name="Ramaprasad A."/>
            <person name="Xia D."/>
            <person name="Echaide I.E."/>
            <person name="Farber M."/>
            <person name="Gahlot S."/>
            <person name="Gamble J."/>
            <person name="Gupta D."/>
            <person name="Gupta Y."/>
            <person name="Jackson L."/>
            <person name="Malandrin L."/>
            <person name="Malas T.B."/>
            <person name="Moussa E."/>
            <person name="Nair M."/>
            <person name="Reid A.J."/>
            <person name="Sanders M."/>
            <person name="Sharma J."/>
            <person name="Tracey A."/>
            <person name="Quail M.A."/>
            <person name="Weir W."/>
            <person name="Wastling J.M."/>
            <person name="Hall N."/>
            <person name="Willadsen P."/>
            <person name="Lingelbach K."/>
            <person name="Shiels B."/>
            <person name="Tait A."/>
            <person name="Berriman M."/>
            <person name="Allred D.R."/>
            <person name="Pain A."/>
        </authorList>
    </citation>
    <scope>NUCLEOTIDE SEQUENCE</scope>
    <source>
        <strain evidence="3">1802A</strain>
    </source>
</reference>
<comment type="caution">
    <text evidence="3">The sequence shown here is derived from an EMBL/GenBank/DDBJ whole genome shotgun (WGS) entry which is preliminary data.</text>
</comment>
<organism evidence="3 4">
    <name type="scientific">Babesia divergens</name>
    <dbReference type="NCBI Taxonomy" id="32595"/>
    <lineage>
        <taxon>Eukaryota</taxon>
        <taxon>Sar</taxon>
        <taxon>Alveolata</taxon>
        <taxon>Apicomplexa</taxon>
        <taxon>Aconoidasida</taxon>
        <taxon>Piroplasmida</taxon>
        <taxon>Babesiidae</taxon>
        <taxon>Babesia</taxon>
    </lineage>
</organism>
<sequence>MHNGRDIPVSTSSDEGRHTREMEDEDSPSINIEIDAYSHDLSNLGNKDSHDNNILEEDVGSPESMEAPQRKQTNTGRLFGFASLKTKTFDNNFKDLEGLKRKSELLYLSERYLHSKLYTPKLEALQRLVEPGKCISRTESNFVERIYRVDRAPQIATGEASSDVEYPSKSRSDDSQRDKYANFDVEIDISDTDWDKHDSNKEEGYADRTKYNIVSADTTKQSKESVITVVTSSSVVNGHQKKRIAIPKAAYQPLHDGEKPPNKVVLKVVGNAKAENPHFEWSNDPIRWLYALENHLENVINTMELCGNAIVSPNQVIEQLECIKPEWMPPEVFYLMCLKPVGMDPNEFLELIQDYDIDECYKVLHNFNLVNTNAMGYVLDAENETIMELIKLNKIHKRFLNEEDIYTRILSKMTDNFNSQVEDLLQTTRQDLRLAAGDTYLQYGCIKNITTWQEGDPVVRENGFSHDKASRDKMKTLQRMQEAFGDGSQVALDANVDEAKYIYYMKLLQDMEDSERDELQQQLARDRTQALAEYSLLEPPFKPDGCLAWKTIGVSCNSIIWKMYNTVDCVPVTYKMRLLNNATSDVAMTIKRAYEAAIRIIERMNINLPDSRQIKFAKGVDVTFACVVERMDLIRDIPVSELIEKPTQMTQGERFAQAQVIVREITKLLYQLQGINFVLPLKSSRVYLSSGGVTLLAGVPRSLINTEARELLKRHEKTTIASLLWTKNIEWYLPPEAQGDMAFTRDTVAVSKAHTWMIGKILYEATCQTPTSKVTLDYNKIELCEDEATREFLKLCLDENVNTRPTIEDIIRHPFMKKHRLNYGAFGPIDVGKAQCAVEILGDIETIVLNKINRTEKGVADYEQNEKWDAMLCESSGSLTCLRRNICTEEDLRPLGNKYTYNFPNYDRAIGFKK</sequence>
<feature type="region of interest" description="Disordered" evidence="1">
    <location>
        <begin position="1"/>
        <end position="72"/>
    </location>
</feature>
<reference evidence="3" key="2">
    <citation type="submission" date="2021-05" db="EMBL/GenBank/DDBJ databases">
        <authorList>
            <person name="Pain A."/>
        </authorList>
    </citation>
    <scope>NUCLEOTIDE SEQUENCE</scope>
    <source>
        <strain evidence="3">1802A</strain>
    </source>
</reference>
<evidence type="ECO:0000313" key="3">
    <source>
        <dbReference type="EMBL" id="KAK1934881.1"/>
    </source>
</evidence>
<dbReference type="PROSITE" id="PS50011">
    <property type="entry name" value="PROTEIN_KINASE_DOM"/>
    <property type="match status" value="1"/>
</dbReference>
<feature type="domain" description="Protein kinase" evidence="2">
    <location>
        <begin position="478"/>
        <end position="816"/>
    </location>
</feature>
<feature type="compositionally biased region" description="Basic and acidic residues" evidence="1">
    <location>
        <begin position="166"/>
        <end position="177"/>
    </location>
</feature>
<dbReference type="EMBL" id="JAHBMH010000062">
    <property type="protein sequence ID" value="KAK1934881.1"/>
    <property type="molecule type" value="Genomic_DNA"/>
</dbReference>
<evidence type="ECO:0000256" key="1">
    <source>
        <dbReference type="SAM" id="MobiDB-lite"/>
    </source>
</evidence>
<protein>
    <recommendedName>
        <fullName evidence="2">Protein kinase domain-containing protein</fullName>
    </recommendedName>
</protein>
<dbReference type="Gene3D" id="1.10.510.10">
    <property type="entry name" value="Transferase(Phosphotransferase) domain 1"/>
    <property type="match status" value="1"/>
</dbReference>
<dbReference type="InterPro" id="IPR000719">
    <property type="entry name" value="Prot_kinase_dom"/>
</dbReference>
<dbReference type="Proteomes" id="UP001195914">
    <property type="component" value="Unassembled WGS sequence"/>
</dbReference>
<gene>
    <name evidence="3" type="ORF">X943_002688</name>
</gene>
<dbReference type="InterPro" id="IPR011009">
    <property type="entry name" value="Kinase-like_dom_sf"/>
</dbReference>
<dbReference type="AlphaFoldDB" id="A0AAD9LFW1"/>
<keyword evidence="4" id="KW-1185">Reference proteome</keyword>
<evidence type="ECO:0000259" key="2">
    <source>
        <dbReference type="PROSITE" id="PS50011"/>
    </source>
</evidence>
<dbReference type="SUPFAM" id="SSF56112">
    <property type="entry name" value="Protein kinase-like (PK-like)"/>
    <property type="match status" value="1"/>
</dbReference>
<name>A0AAD9LFW1_BABDI</name>
<accession>A0AAD9LFW1</accession>
<feature type="region of interest" description="Disordered" evidence="1">
    <location>
        <begin position="158"/>
        <end position="177"/>
    </location>
</feature>
<proteinExistence type="predicted"/>
<dbReference type="GO" id="GO:0004672">
    <property type="term" value="F:protein kinase activity"/>
    <property type="evidence" value="ECO:0007669"/>
    <property type="project" value="InterPro"/>
</dbReference>